<dbReference type="GO" id="GO:0005634">
    <property type="term" value="C:nucleus"/>
    <property type="evidence" value="ECO:0007669"/>
    <property type="project" value="InterPro"/>
</dbReference>
<keyword evidence="3" id="KW-1185">Reference proteome</keyword>
<evidence type="ECO:0000259" key="1">
    <source>
        <dbReference type="SMART" id="SM01256"/>
    </source>
</evidence>
<dbReference type="InterPro" id="IPR005541">
    <property type="entry name" value="KNOX2"/>
</dbReference>
<dbReference type="Proteomes" id="UP001291623">
    <property type="component" value="Unassembled WGS sequence"/>
</dbReference>
<dbReference type="AlphaFoldDB" id="A0AAE1RG15"/>
<feature type="domain" description="KNOX2" evidence="1">
    <location>
        <begin position="157"/>
        <end position="208"/>
    </location>
</feature>
<evidence type="ECO:0000313" key="2">
    <source>
        <dbReference type="EMBL" id="KAK4350539.1"/>
    </source>
</evidence>
<dbReference type="SMART" id="SM01256">
    <property type="entry name" value="KNOX2"/>
    <property type="match status" value="1"/>
</dbReference>
<name>A0AAE1RG15_9SOLA</name>
<reference evidence="2" key="1">
    <citation type="submission" date="2023-12" db="EMBL/GenBank/DDBJ databases">
        <title>Genome assembly of Anisodus tanguticus.</title>
        <authorList>
            <person name="Wang Y.-J."/>
        </authorList>
    </citation>
    <scope>NUCLEOTIDE SEQUENCE</scope>
    <source>
        <strain evidence="2">KB-2021</strain>
        <tissue evidence="2">Leaf</tissue>
    </source>
</reference>
<dbReference type="GO" id="GO:0003677">
    <property type="term" value="F:DNA binding"/>
    <property type="evidence" value="ECO:0007669"/>
    <property type="project" value="InterPro"/>
</dbReference>
<evidence type="ECO:0000313" key="3">
    <source>
        <dbReference type="Proteomes" id="UP001291623"/>
    </source>
</evidence>
<dbReference type="Pfam" id="PF03791">
    <property type="entry name" value="KNOX2"/>
    <property type="match status" value="1"/>
</dbReference>
<protein>
    <recommendedName>
        <fullName evidence="1">KNOX2 domain-containing protein</fullName>
    </recommendedName>
</protein>
<accession>A0AAE1RG15</accession>
<proteinExistence type="predicted"/>
<sequence>MKKDPSIILNSSALMVTFFFNSPNAAINSSSSSIRISSICSFHQNPPSLLSTFLLKIPQIIDYCSSGYGEGYGEEDIVGNGRYCFLTNDIVSSAITAFPIAKTAHKYWYLRLRDDETGPSAPHHQVGAPPEIVNMLDNIVQENDFHRRSSSSSGTALNRPISDDSDLDDFMVTYCDVLAKFKLDLARSFNEGTTFLKDIQTQLTNLCITTNISGLSLSFSLSIHACVNYSSLFIGMLFSTKARGLAGQITT</sequence>
<dbReference type="EMBL" id="JAVYJV010000016">
    <property type="protein sequence ID" value="KAK4350539.1"/>
    <property type="molecule type" value="Genomic_DNA"/>
</dbReference>
<organism evidence="2 3">
    <name type="scientific">Anisodus tanguticus</name>
    <dbReference type="NCBI Taxonomy" id="243964"/>
    <lineage>
        <taxon>Eukaryota</taxon>
        <taxon>Viridiplantae</taxon>
        <taxon>Streptophyta</taxon>
        <taxon>Embryophyta</taxon>
        <taxon>Tracheophyta</taxon>
        <taxon>Spermatophyta</taxon>
        <taxon>Magnoliopsida</taxon>
        <taxon>eudicotyledons</taxon>
        <taxon>Gunneridae</taxon>
        <taxon>Pentapetalae</taxon>
        <taxon>asterids</taxon>
        <taxon>lamiids</taxon>
        <taxon>Solanales</taxon>
        <taxon>Solanaceae</taxon>
        <taxon>Solanoideae</taxon>
        <taxon>Hyoscyameae</taxon>
        <taxon>Anisodus</taxon>
    </lineage>
</organism>
<gene>
    <name evidence="2" type="ORF">RND71_029852</name>
</gene>
<comment type="caution">
    <text evidence="2">The sequence shown here is derived from an EMBL/GenBank/DDBJ whole genome shotgun (WGS) entry which is preliminary data.</text>
</comment>